<gene>
    <name evidence="1" type="ORF">Cyrtocomes_01065</name>
</gene>
<sequence>MELVTKVNDLIIEHDFIPLPMASAQQIHNLPNFAQQYGPNILGGRDGDMAAGFGFNGRHFYASAQKDLDIVRGSKVSFDVNAGTSLHDGYKFVSAGVGVVNNDNDLSFSARLQKDNFRDGLDMGASVEKNIYESENGKVKVHVAASCYTNTKSGEVKGDVSIGLSAEF</sequence>
<dbReference type="EMBL" id="JARGYT010000086">
    <property type="protein sequence ID" value="MDZ5762674.1"/>
    <property type="molecule type" value="Genomic_DNA"/>
</dbReference>
<organism evidence="1 2">
    <name type="scientific">Candidatus Cyrtobacter comes</name>
    <dbReference type="NCBI Taxonomy" id="675776"/>
    <lineage>
        <taxon>Bacteria</taxon>
        <taxon>Pseudomonadati</taxon>
        <taxon>Pseudomonadota</taxon>
        <taxon>Alphaproteobacteria</taxon>
        <taxon>Rickettsiales</taxon>
        <taxon>Candidatus Midichloriaceae</taxon>
        <taxon>Candidatus Cyrtobacter</taxon>
    </lineage>
</organism>
<proteinExistence type="predicted"/>
<keyword evidence="2" id="KW-1185">Reference proteome</keyword>
<accession>A0ABU5L975</accession>
<comment type="caution">
    <text evidence="1">The sequence shown here is derived from an EMBL/GenBank/DDBJ whole genome shotgun (WGS) entry which is preliminary data.</text>
</comment>
<reference evidence="1 2" key="1">
    <citation type="submission" date="2023-02" db="EMBL/GenBank/DDBJ databases">
        <title>Host association and intracellularity evolved multiple times independently in the Rickettsiales.</title>
        <authorList>
            <person name="Castelli M."/>
            <person name="Nardi T."/>
            <person name="Gammuto L."/>
            <person name="Bellinzona G."/>
            <person name="Sabaneyeva E."/>
            <person name="Potekhin A."/>
            <person name="Serra V."/>
            <person name="Petroni G."/>
            <person name="Sassera D."/>
        </authorList>
    </citation>
    <scope>NUCLEOTIDE SEQUENCE [LARGE SCALE GENOMIC DNA]</scope>
    <source>
        <strain evidence="1 2">BOD18</strain>
    </source>
</reference>
<name>A0ABU5L975_9RICK</name>
<evidence type="ECO:0000313" key="1">
    <source>
        <dbReference type="EMBL" id="MDZ5762674.1"/>
    </source>
</evidence>
<dbReference type="Proteomes" id="UP001293791">
    <property type="component" value="Unassembled WGS sequence"/>
</dbReference>
<evidence type="ECO:0000313" key="2">
    <source>
        <dbReference type="Proteomes" id="UP001293791"/>
    </source>
</evidence>
<evidence type="ECO:0008006" key="3">
    <source>
        <dbReference type="Google" id="ProtNLM"/>
    </source>
</evidence>
<protein>
    <recommendedName>
        <fullName evidence="3">Autotransporter domain-containing protein</fullName>
    </recommendedName>
</protein>